<dbReference type="InterPro" id="IPR058923">
    <property type="entry name" value="RCC1-like_dom"/>
</dbReference>
<evidence type="ECO:0000256" key="2">
    <source>
        <dbReference type="PROSITE-ProRule" id="PRU00235"/>
    </source>
</evidence>
<protein>
    <recommendedName>
        <fullName evidence="4">RCC1-like domain-containing protein</fullName>
    </recommendedName>
</protein>
<dbReference type="InterPro" id="IPR009091">
    <property type="entry name" value="RCC1/BLIP-II"/>
</dbReference>
<evidence type="ECO:0000313" key="7">
    <source>
        <dbReference type="Proteomes" id="UP000467840"/>
    </source>
</evidence>
<reference evidence="5 7" key="1">
    <citation type="journal article" date="2020" name="Mol. Plant">
        <title>The Chromosome-Based Rubber Tree Genome Provides New Insights into Spurge Genome Evolution and Rubber Biosynthesis.</title>
        <authorList>
            <person name="Liu J."/>
            <person name="Shi C."/>
            <person name="Shi C.C."/>
            <person name="Li W."/>
            <person name="Zhang Q.J."/>
            <person name="Zhang Y."/>
            <person name="Li K."/>
            <person name="Lu H.F."/>
            <person name="Shi C."/>
            <person name="Zhu S.T."/>
            <person name="Xiao Z.Y."/>
            <person name="Nan H."/>
            <person name="Yue Y."/>
            <person name="Zhu X.G."/>
            <person name="Wu Y."/>
            <person name="Hong X.N."/>
            <person name="Fan G.Y."/>
            <person name="Tong Y."/>
            <person name="Zhang D."/>
            <person name="Mao C.L."/>
            <person name="Liu Y.L."/>
            <person name="Hao S.J."/>
            <person name="Liu W.Q."/>
            <person name="Lv M.Q."/>
            <person name="Zhang H.B."/>
            <person name="Liu Y."/>
            <person name="Hu-Tang G.R."/>
            <person name="Wang J.P."/>
            <person name="Wang J.H."/>
            <person name="Sun Y.H."/>
            <person name="Ni S.B."/>
            <person name="Chen W.B."/>
            <person name="Zhang X.C."/>
            <person name="Jiao Y.N."/>
            <person name="Eichler E.E."/>
            <person name="Li G.H."/>
            <person name="Liu X."/>
            <person name="Gao L.Z."/>
        </authorList>
    </citation>
    <scope>NUCLEOTIDE SEQUENCE [LARGE SCALE GENOMIC DNA]</scope>
    <source>
        <strain evidence="7">cv. GT1</strain>
        <tissue evidence="5">Leaf</tissue>
    </source>
</reference>
<evidence type="ECO:0000313" key="5">
    <source>
        <dbReference type="EMBL" id="KAF2290020.1"/>
    </source>
</evidence>
<feature type="repeat" description="RCC1" evidence="2">
    <location>
        <begin position="64"/>
        <end position="116"/>
    </location>
</feature>
<proteinExistence type="predicted"/>
<comment type="caution">
    <text evidence="5">The sequence shown here is derived from an EMBL/GenBank/DDBJ whole genome shotgun (WGS) entry which is preliminary data.</text>
</comment>
<dbReference type="InterPro" id="IPR000408">
    <property type="entry name" value="Reg_chr_condens"/>
</dbReference>
<dbReference type="Gene3D" id="2.130.10.30">
    <property type="entry name" value="Regulator of chromosome condensation 1/beta-lactamase-inhibitor protein II"/>
    <property type="match status" value="3"/>
</dbReference>
<feature type="repeat" description="RCC1" evidence="2">
    <location>
        <begin position="218"/>
        <end position="297"/>
    </location>
</feature>
<keyword evidence="1" id="KW-0677">Repeat</keyword>
<dbReference type="PRINTS" id="PR00633">
    <property type="entry name" value="RCCNDNSATION"/>
</dbReference>
<organism evidence="5 7">
    <name type="scientific">Hevea brasiliensis</name>
    <name type="common">Para rubber tree</name>
    <name type="synonym">Siphonia brasiliensis</name>
    <dbReference type="NCBI Taxonomy" id="3981"/>
    <lineage>
        <taxon>Eukaryota</taxon>
        <taxon>Viridiplantae</taxon>
        <taxon>Streptophyta</taxon>
        <taxon>Embryophyta</taxon>
        <taxon>Tracheophyta</taxon>
        <taxon>Spermatophyta</taxon>
        <taxon>Magnoliopsida</taxon>
        <taxon>eudicotyledons</taxon>
        <taxon>Gunneridae</taxon>
        <taxon>Pentapetalae</taxon>
        <taxon>rosids</taxon>
        <taxon>fabids</taxon>
        <taxon>Malpighiales</taxon>
        <taxon>Euphorbiaceae</taxon>
        <taxon>Crotonoideae</taxon>
        <taxon>Micrandreae</taxon>
        <taxon>Hevea</taxon>
    </lineage>
</organism>
<dbReference type="PROSITE" id="PS00626">
    <property type="entry name" value="RCC1_2"/>
    <property type="match status" value="2"/>
</dbReference>
<feature type="repeat" description="RCC1" evidence="2">
    <location>
        <begin position="298"/>
        <end position="349"/>
    </location>
</feature>
<dbReference type="SUPFAM" id="SSF50985">
    <property type="entry name" value="RCC1/BLIP-II"/>
    <property type="match status" value="1"/>
</dbReference>
<dbReference type="PANTHER" id="PTHR22870:SF413">
    <property type="entry name" value="REGULATOR OF CHROMOSOME CONDENSATION (RCC1) FAMILY PROTEIN"/>
    <property type="match status" value="1"/>
</dbReference>
<dbReference type="EMBL" id="JAAGAX010000016">
    <property type="protein sequence ID" value="KAF2290020.1"/>
    <property type="molecule type" value="Genomic_DNA"/>
</dbReference>
<feature type="region of interest" description="Disordered" evidence="3">
    <location>
        <begin position="121"/>
        <end position="158"/>
    </location>
</feature>
<gene>
    <name evidence="5" type="ORF">GH714_042381</name>
    <name evidence="6" type="ORF">GH714_042384</name>
</gene>
<dbReference type="PROSITE" id="PS50012">
    <property type="entry name" value="RCC1_3"/>
    <property type="match status" value="5"/>
</dbReference>
<dbReference type="AlphaFoldDB" id="A0A6A6KM32"/>
<name>A0A6A6KM32_HEVBR</name>
<evidence type="ECO:0000256" key="3">
    <source>
        <dbReference type="SAM" id="MobiDB-lite"/>
    </source>
</evidence>
<feature type="repeat" description="RCC1" evidence="2">
    <location>
        <begin position="350"/>
        <end position="403"/>
    </location>
</feature>
<feature type="compositionally biased region" description="Polar residues" evidence="3">
    <location>
        <begin position="137"/>
        <end position="155"/>
    </location>
</feature>
<dbReference type="Proteomes" id="UP000467840">
    <property type="component" value="Chromosome 8"/>
</dbReference>
<dbReference type="PANTHER" id="PTHR22870">
    <property type="entry name" value="REGULATOR OF CHROMOSOME CONDENSATION"/>
    <property type="match status" value="1"/>
</dbReference>
<feature type="repeat" description="RCC1" evidence="2">
    <location>
        <begin position="404"/>
        <end position="454"/>
    </location>
</feature>
<keyword evidence="7" id="KW-1185">Reference proteome</keyword>
<dbReference type="InterPro" id="IPR051210">
    <property type="entry name" value="Ub_ligase/GEF_domain"/>
</dbReference>
<evidence type="ECO:0000259" key="4">
    <source>
        <dbReference type="Pfam" id="PF25390"/>
    </source>
</evidence>
<feature type="domain" description="RCC1-like" evidence="4">
    <location>
        <begin position="196"/>
        <end position="449"/>
    </location>
</feature>
<dbReference type="EMBL" id="JAAGAX010000016">
    <property type="protein sequence ID" value="KAF2290023.1"/>
    <property type="molecule type" value="Genomic_DNA"/>
</dbReference>
<evidence type="ECO:0000313" key="6">
    <source>
        <dbReference type="EMBL" id="KAF2290023.1"/>
    </source>
</evidence>
<sequence>MKMEECKETAVYMWGYLPGVSPEKSPILSPVQVPFPASSIQGVDSWKDICGGGCGFAMAISGSGKLISWGSTDDEGQSYITSGKHGEIPEPFPLPHEASVVKAAAGWAHCVSVTAAGSFQKDNDGKQNALPTEEVSPRSQGSSLTGRTVSQSENSRAGEEIIKKRKVSTVKEEFENSSSGDDFFTVSPSLVTLGPGVRITSVATGGRHTLALSVSDMGQVWGWGYGGEGQLGLGSRIKMVSSPHLIPCLDTSALGKDRSMIAPQGSLDSSAKASKFPGSYVKVIARGGRHSAVVTDAGALFTFGWGLYGQCGQVSTNDQLRPACVPTLSGIKVESVAGGLWHTICITADGHVYAFGGNQFGQLGTGADLAETQSTQLDAPCLESKCAKMVSCGARHSAILTEDGQVYSLGWNKYGQLGLGDSIDRNIPSRVPIEGCQPKNVACGWWHTLLLAEIPL</sequence>
<evidence type="ECO:0000256" key="1">
    <source>
        <dbReference type="ARBA" id="ARBA00022737"/>
    </source>
</evidence>
<dbReference type="Pfam" id="PF25390">
    <property type="entry name" value="WD40_RLD"/>
    <property type="match status" value="1"/>
</dbReference>
<accession>A0A6A6KM32</accession>